<reference evidence="2" key="1">
    <citation type="journal article" date="2019" name="Int. J. Syst. Evol. Microbiol.">
        <title>The Global Catalogue of Microorganisms (GCM) 10K type strain sequencing project: providing services to taxonomists for standard genome sequencing and annotation.</title>
        <authorList>
            <consortium name="The Broad Institute Genomics Platform"/>
            <consortium name="The Broad Institute Genome Sequencing Center for Infectious Disease"/>
            <person name="Wu L."/>
            <person name="Ma J."/>
        </authorList>
    </citation>
    <scope>NUCLEOTIDE SEQUENCE [LARGE SCALE GENOMIC DNA]</scope>
    <source>
        <strain evidence="2">CGMCC 4.7683</strain>
    </source>
</reference>
<dbReference type="Pfam" id="PF19674">
    <property type="entry name" value="DUF6177"/>
    <property type="match status" value="1"/>
</dbReference>
<name>A0ABQ3LEB3_9PSEU</name>
<dbReference type="EMBL" id="BNAY01000003">
    <property type="protein sequence ID" value="GHH13777.1"/>
    <property type="molecule type" value="Genomic_DNA"/>
</dbReference>
<comment type="caution">
    <text evidence="1">The sequence shown here is derived from an EMBL/GenBank/DDBJ whole genome shotgun (WGS) entry which is preliminary data.</text>
</comment>
<gene>
    <name evidence="1" type="ORF">GCM10017790_26330</name>
</gene>
<evidence type="ECO:0000313" key="2">
    <source>
        <dbReference type="Proteomes" id="UP000635387"/>
    </source>
</evidence>
<sequence length="317" mass="34098">MVEQVTGHPAADWATAEALIVEQSRALVPASTWLIDAARSAVRSGRVLQLLTPADSGITYPMELLLRDSAAEWVVQEEADRYRDGIRGFEMRWNGTRFARVPDLPAAAPFDPEIDSGDFEVRITTVHPAAEPLRLGSAAEAALRSLTGDAPFGWGDAEPATLPWSVDEITARCRDERAQVVVVGRGVTGQLRVSRTDEGTIEETRLSGPRAGTLRPDAVTALAERVSGGARLMLAAVHPGRRGGVRSNRPTRPALPYGLLVGQEIVAQRGVAHAERAPAARVEMLGSAAWCVLDGGRRPPYEQLADLVRHFGLPADT</sequence>
<dbReference type="RefSeq" id="WP_191254791.1">
    <property type="nucleotide sequence ID" value="NZ_BNAY01000003.1"/>
</dbReference>
<dbReference type="InterPro" id="IPR046175">
    <property type="entry name" value="DUF6177"/>
</dbReference>
<keyword evidence="2" id="KW-1185">Reference proteome</keyword>
<accession>A0ABQ3LEB3</accession>
<proteinExistence type="predicted"/>
<evidence type="ECO:0000313" key="1">
    <source>
        <dbReference type="EMBL" id="GHH13777.1"/>
    </source>
</evidence>
<dbReference type="Proteomes" id="UP000635387">
    <property type="component" value="Unassembled WGS sequence"/>
</dbReference>
<organism evidence="1 2">
    <name type="scientific">Amycolatopsis oliviviridis</name>
    <dbReference type="NCBI Taxonomy" id="1471590"/>
    <lineage>
        <taxon>Bacteria</taxon>
        <taxon>Bacillati</taxon>
        <taxon>Actinomycetota</taxon>
        <taxon>Actinomycetes</taxon>
        <taxon>Pseudonocardiales</taxon>
        <taxon>Pseudonocardiaceae</taxon>
        <taxon>Amycolatopsis</taxon>
    </lineage>
</organism>
<protein>
    <submittedName>
        <fullName evidence="1">Uncharacterized protein</fullName>
    </submittedName>
</protein>